<feature type="domain" description="TATA-binding protein interacting (TIP20)" evidence="8">
    <location>
        <begin position="1049"/>
        <end position="1211"/>
    </location>
</feature>
<evidence type="ECO:0000256" key="6">
    <source>
        <dbReference type="ARBA" id="ARBA00023242"/>
    </source>
</evidence>
<dbReference type="InterPro" id="IPR039852">
    <property type="entry name" value="CAND1/CAND2"/>
</dbReference>
<dbReference type="Pfam" id="PF08623">
    <property type="entry name" value="TIP120"/>
    <property type="match status" value="1"/>
</dbReference>
<accession>A0A6P5A2H1</accession>
<evidence type="ECO:0000256" key="3">
    <source>
        <dbReference type="ARBA" id="ARBA00022737"/>
    </source>
</evidence>
<name>A0A6P5A2H1_BRABE</name>
<dbReference type="SUPFAM" id="SSF48371">
    <property type="entry name" value="ARM repeat"/>
    <property type="match status" value="1"/>
</dbReference>
<dbReference type="InterPro" id="IPR016024">
    <property type="entry name" value="ARM-type_fold"/>
</dbReference>
<proteinExistence type="inferred from homology"/>
<sequence length="1239" mass="137767">MASVSYHISSLLEKMTSSDKDFRFMATNDLMTELQKDSIKLDDDSERKVVKMLLKLLEDKNGEVQNLAVKCLGPLVNKVKEYQVETIVDTLCSNMVSDKEQLRDISSIGLKTVISELPPSSNALAASICKRITGRLTSAIAKQEDVSVQLEALDILGDLLSRFGSLLVSFHPSIQACLLPQLTSPRLAVRKRAIIAISYLVLSSNNQLFMELMDHLLTELGKNSSTSTTRTYIQCTGAISRAAGHRVGEHLERIIPLIVKFCQVEDDDELREYCIQAFESFVRRCPKEVSPHVPTIIALCLQYICYDPNYNYESDEEDAMDADEEDEEGESDDEYSDDDDMSWKVRRASAKCLDAILGSRREMIGEFYKTVSPALIARFKEREENVKSDIFHAYITLLKSTKPAALTTVDPDAMDQEEGPIAMLQSQVPSIIRALHRQLKEKSIKTRQGCFALLTELVSVLPGALSDHIPALIPGIQFSLSDKNTSSNMKIDTLAFLNCLLTHHPPQVFHPHIPIQVPLVVHAVADPFYKITSEALLVTQNVVKVIRPLDSPTQFDFRPYVGDLYKSTLNRLMAADIDQEVKERAITCMGQIICNLGDNLSTELQTCLPIFLDRLRNEITRLTAVKALTMIAGSPLKIDLRPILAEAMPILASFLRKNHRALRLSTLTTLDVLIQNYGNAITQDMLNGVLAEVPPLISENDLHVSQLTINLLTSMSRVHRSSLAKIGESILPELFVLVRSPLLQGAALTAMLDFFQALVSSGTPKMGFRDLLQYLTTPIYSPTPSTQPPNAAFAVHKQAFHSIAKCVAALTITCAHEGAGVVNQFVNDVKNPKSTDSIHLFSLLALGEIGKHVDLSNQSELMGVILDSFSSHSEEVKSAASYALGNVSIGNLPKYLPFVLQEIESQPRRQYLLLHSLKEILSCQATSPSGVEALKPFIGNIWSMLFKHCECAEEGTRNVVAECLGKLTLMDPVALLPKLKGYLDSGSGYTRSTVVTAIKFTISDQPQSIDSLLRGCIGDFLKTLQDPDLNVRRVSLVAFNSAAHNKPSLIRDLLDHVLPHLYNETKVRKELIREVEMGPFKHTVDDGLDIRKAAFECMYTLLDSCLDRLDIFEFLNHVEDGLKDHYDIKMLTYLMLVRLSTLCPHAVLQRLDRLIEPLRATCTTKVKANSVKQEFEKQDELKRSAMRAVAALLAIPDADKSPLMMDFLSQIRASPEMATMFDSIQKDASSTSIETMDTS</sequence>
<dbReference type="AlphaFoldDB" id="A0A6P5A2H1"/>
<keyword evidence="4" id="KW-0833">Ubl conjugation pathway</keyword>
<dbReference type="OrthoDB" id="6260732at2759"/>
<keyword evidence="5" id="KW-0007">Acetylation</keyword>
<comment type="subcellular location">
    <subcellularLocation>
        <location evidence="1">Nucleus</location>
    </subcellularLocation>
</comment>
<dbReference type="PANTHER" id="PTHR12696">
    <property type="entry name" value="TIP120"/>
    <property type="match status" value="1"/>
</dbReference>
<comment type="similarity">
    <text evidence="2">Belongs to the CAND family.</text>
</comment>
<organism evidence="9 10">
    <name type="scientific">Branchiostoma belcheri</name>
    <name type="common">Amphioxus</name>
    <dbReference type="NCBI Taxonomy" id="7741"/>
    <lineage>
        <taxon>Eukaryota</taxon>
        <taxon>Metazoa</taxon>
        <taxon>Chordata</taxon>
        <taxon>Cephalochordata</taxon>
        <taxon>Leptocardii</taxon>
        <taxon>Amphioxiformes</taxon>
        <taxon>Branchiostomatidae</taxon>
        <taxon>Branchiostoma</taxon>
    </lineage>
</organism>
<evidence type="ECO:0000259" key="8">
    <source>
        <dbReference type="Pfam" id="PF08623"/>
    </source>
</evidence>
<evidence type="ECO:0000256" key="1">
    <source>
        <dbReference type="ARBA" id="ARBA00004123"/>
    </source>
</evidence>
<evidence type="ECO:0000313" key="10">
    <source>
        <dbReference type="RefSeq" id="XP_019643533.1"/>
    </source>
</evidence>
<evidence type="ECO:0000256" key="4">
    <source>
        <dbReference type="ARBA" id="ARBA00022786"/>
    </source>
</evidence>
<evidence type="ECO:0000313" key="9">
    <source>
        <dbReference type="Proteomes" id="UP000515135"/>
    </source>
</evidence>
<dbReference type="InterPro" id="IPR011989">
    <property type="entry name" value="ARM-like"/>
</dbReference>
<dbReference type="Gene3D" id="1.25.10.10">
    <property type="entry name" value="Leucine-rich Repeat Variant"/>
    <property type="match status" value="1"/>
</dbReference>
<keyword evidence="6" id="KW-0539">Nucleus</keyword>
<dbReference type="GO" id="GO:0005634">
    <property type="term" value="C:nucleus"/>
    <property type="evidence" value="ECO:0007669"/>
    <property type="project" value="UniProtKB-SubCell"/>
</dbReference>
<dbReference type="Pfam" id="PF25782">
    <property type="entry name" value="TPR_CAND1"/>
    <property type="match status" value="1"/>
</dbReference>
<dbReference type="Proteomes" id="UP000515135">
    <property type="component" value="Unplaced"/>
</dbReference>
<dbReference type="GeneID" id="109484628"/>
<dbReference type="RefSeq" id="XP_019643533.1">
    <property type="nucleotide sequence ID" value="XM_019787974.1"/>
</dbReference>
<reference evidence="10" key="1">
    <citation type="submission" date="2025-08" db="UniProtKB">
        <authorList>
            <consortium name="RefSeq"/>
        </authorList>
    </citation>
    <scope>IDENTIFICATION</scope>
    <source>
        <tissue evidence="10">Gonad</tissue>
    </source>
</reference>
<evidence type="ECO:0000256" key="7">
    <source>
        <dbReference type="SAM" id="MobiDB-lite"/>
    </source>
</evidence>
<evidence type="ECO:0000256" key="2">
    <source>
        <dbReference type="ARBA" id="ARBA00007657"/>
    </source>
</evidence>
<keyword evidence="3" id="KW-0677">Repeat</keyword>
<protein>
    <submittedName>
        <fullName evidence="10">Cullin-associated NEDD8-dissociated protein 1-like</fullName>
    </submittedName>
</protein>
<dbReference type="KEGG" id="bbel:109484628"/>
<dbReference type="GO" id="GO:0010265">
    <property type="term" value="P:SCF complex assembly"/>
    <property type="evidence" value="ECO:0007669"/>
    <property type="project" value="InterPro"/>
</dbReference>
<gene>
    <name evidence="10" type="primary">LOC109484628</name>
</gene>
<feature type="region of interest" description="Disordered" evidence="7">
    <location>
        <begin position="315"/>
        <end position="340"/>
    </location>
</feature>
<dbReference type="InterPro" id="IPR013932">
    <property type="entry name" value="TATA-bd_TIP120"/>
</dbReference>
<dbReference type="FunFam" id="1.25.10.10:FF:000047">
    <property type="entry name" value="Cullin-associated NEDD8-dissociated protein 1"/>
    <property type="match status" value="1"/>
</dbReference>
<keyword evidence="9" id="KW-1185">Reference proteome</keyword>
<evidence type="ECO:0000256" key="5">
    <source>
        <dbReference type="ARBA" id="ARBA00022990"/>
    </source>
</evidence>